<dbReference type="InterPro" id="IPR004358">
    <property type="entry name" value="Sig_transdc_His_kin-like_C"/>
</dbReference>
<name>B6BNP1_SULGG</name>
<keyword evidence="7" id="KW-0547">Nucleotide-binding</keyword>
<evidence type="ECO:0000256" key="2">
    <source>
        <dbReference type="ARBA" id="ARBA00004651"/>
    </source>
</evidence>
<evidence type="ECO:0000256" key="4">
    <source>
        <dbReference type="ARBA" id="ARBA00022475"/>
    </source>
</evidence>
<evidence type="ECO:0000259" key="20">
    <source>
        <dbReference type="PROSITE" id="PS50894"/>
    </source>
</evidence>
<comment type="caution">
    <text evidence="21">The sequence shown here is derived from an EMBL/GenBank/DDBJ whole genome shotgun (WGS) entry which is preliminary data.</text>
</comment>
<dbReference type="GO" id="GO:0005524">
    <property type="term" value="F:ATP binding"/>
    <property type="evidence" value="ECO:0007669"/>
    <property type="project" value="UniProtKB-KW"/>
</dbReference>
<dbReference type="EMBL" id="AFRZ01000001">
    <property type="protein sequence ID" value="EHP28844.1"/>
    <property type="molecule type" value="Genomic_DNA"/>
</dbReference>
<keyword evidence="21" id="KW-0418">Kinase</keyword>
<dbReference type="Gene3D" id="3.40.190.10">
    <property type="entry name" value="Periplasmic binding protein-like II"/>
    <property type="match status" value="2"/>
</dbReference>
<evidence type="ECO:0000259" key="17">
    <source>
        <dbReference type="PROSITE" id="PS50109"/>
    </source>
</evidence>
<dbReference type="Pfam" id="PF13188">
    <property type="entry name" value="PAS_8"/>
    <property type="match status" value="1"/>
</dbReference>
<organism evidence="21 22">
    <name type="scientific">Sulfurimonas gotlandica (strain DSM 19862 / JCM 16533 / GD1)</name>
    <dbReference type="NCBI Taxonomy" id="929558"/>
    <lineage>
        <taxon>Bacteria</taxon>
        <taxon>Pseudomonadati</taxon>
        <taxon>Campylobacterota</taxon>
        <taxon>Epsilonproteobacteria</taxon>
        <taxon>Campylobacterales</taxon>
        <taxon>Sulfurimonadaceae</taxon>
        <taxon>Sulfurimonas</taxon>
    </lineage>
</organism>
<evidence type="ECO:0000256" key="10">
    <source>
        <dbReference type="ARBA" id="ARBA00023012"/>
    </source>
</evidence>
<dbReference type="Gene3D" id="3.40.50.2300">
    <property type="match status" value="1"/>
</dbReference>
<keyword evidence="9 15" id="KW-1133">Transmembrane helix</keyword>
<evidence type="ECO:0000256" key="12">
    <source>
        <dbReference type="PROSITE-ProRule" id="PRU00110"/>
    </source>
</evidence>
<keyword evidence="5 13" id="KW-0597">Phosphoprotein</keyword>
<dbReference type="InterPro" id="IPR003594">
    <property type="entry name" value="HATPase_dom"/>
</dbReference>
<evidence type="ECO:0000259" key="18">
    <source>
        <dbReference type="PROSITE" id="PS50110"/>
    </source>
</evidence>
<reference evidence="21 22" key="1">
    <citation type="journal article" date="2012" name="Proc. Natl. Acad. Sci. U.S.A.">
        <title>Genome and physiology of a model Epsilonproteobacterium responsible for sulfide detoxification in marine oxygen depletion zones.</title>
        <authorList>
            <person name="Grote J."/>
            <person name="Schott T."/>
            <person name="Bruckner C.G."/>
            <person name="Glockner F.O."/>
            <person name="Jost G."/>
            <person name="Teeling H."/>
            <person name="Labrenz M."/>
            <person name="Jurgens K."/>
        </authorList>
    </citation>
    <scope>NUCLEOTIDE SEQUENCE [LARGE SCALE GENOMIC DNA]</scope>
    <source>
        <strain evidence="21 22">GD1</strain>
    </source>
</reference>
<dbReference type="InterPro" id="IPR036097">
    <property type="entry name" value="HisK_dim/P_sf"/>
</dbReference>
<keyword evidence="4" id="KW-1003">Cell membrane</keyword>
<dbReference type="Pfam" id="PF00512">
    <property type="entry name" value="HisKA"/>
    <property type="match status" value="1"/>
</dbReference>
<dbReference type="Proteomes" id="UP000006431">
    <property type="component" value="Unassembled WGS sequence"/>
</dbReference>
<dbReference type="SUPFAM" id="SSF53850">
    <property type="entry name" value="Periplasmic binding protein-like II"/>
    <property type="match status" value="1"/>
</dbReference>
<dbReference type="InterPro" id="IPR003661">
    <property type="entry name" value="HisK_dim/P_dom"/>
</dbReference>
<dbReference type="InterPro" id="IPR001638">
    <property type="entry name" value="Solute-binding_3/MltF_N"/>
</dbReference>
<dbReference type="PRINTS" id="PR00344">
    <property type="entry name" value="BCTRLSENSOR"/>
</dbReference>
<keyword evidence="6 15" id="KW-0812">Transmembrane</keyword>
<dbReference type="InterPro" id="IPR000014">
    <property type="entry name" value="PAS"/>
</dbReference>
<dbReference type="AlphaFoldDB" id="B6BNP1"/>
<dbReference type="InterPro" id="IPR001789">
    <property type="entry name" value="Sig_transdc_resp-reg_receiver"/>
</dbReference>
<dbReference type="SMART" id="SM00387">
    <property type="entry name" value="HATPase_c"/>
    <property type="match status" value="1"/>
</dbReference>
<evidence type="ECO:0000313" key="22">
    <source>
        <dbReference type="Proteomes" id="UP000006431"/>
    </source>
</evidence>
<dbReference type="InterPro" id="IPR036641">
    <property type="entry name" value="HPT_dom_sf"/>
</dbReference>
<evidence type="ECO:0000256" key="6">
    <source>
        <dbReference type="ARBA" id="ARBA00022692"/>
    </source>
</evidence>
<accession>H1FU78</accession>
<feature type="modified residue" description="4-aspartylphosphate" evidence="13">
    <location>
        <position position="766"/>
    </location>
</feature>
<dbReference type="GO" id="GO:0005886">
    <property type="term" value="C:plasma membrane"/>
    <property type="evidence" value="ECO:0007669"/>
    <property type="project" value="UniProtKB-SubCell"/>
</dbReference>
<dbReference type="SUPFAM" id="SSF47384">
    <property type="entry name" value="Homodimeric domain of signal transducing histidine kinase"/>
    <property type="match status" value="1"/>
</dbReference>
<dbReference type="InterPro" id="IPR035965">
    <property type="entry name" value="PAS-like_dom_sf"/>
</dbReference>
<dbReference type="PANTHER" id="PTHR45339:SF1">
    <property type="entry name" value="HYBRID SIGNAL TRANSDUCTION HISTIDINE KINASE J"/>
    <property type="match status" value="1"/>
</dbReference>
<dbReference type="CDD" id="cd17546">
    <property type="entry name" value="REC_hyHK_CKI1_RcsC-like"/>
    <property type="match status" value="1"/>
</dbReference>
<keyword evidence="8" id="KW-0067">ATP-binding</keyword>
<sequence>MKHTFLFLLITLCFNQYLLAQIPLHLTQEEQVWIKEHKTVRVAAGSHSAPIEFRDENGKYHGISIDYLKHIEASTGITFEIVSKSSWDKDLELLRDKKISMISSTRNTQEGEEVALFSKPYLSMPINIFARNDSSYISNLNKLNGKRVAVEKGYSLAKLLKRDYPKIIQVSVSSNKQALKMIIDGDVDAYIGNVSTVTYNILKLHITNVNIVGETPYTWKRSMAVRKDLPLLNSIIQKALDLIELPEKDVMHNRWMTVHYEHEIDYIILFYYLGFVLLILFFAILWNISLKSRVAKRIHELEQHDEYYHSLFNNSIYAIAITGADFKFTHVNKEFCDLLGYDEKELINTFGILDVTYIEDLNYSKSMIDKLIRGASTKYKIKKRYLTKSAKVVDAVSFIHAIYDDNNTYIGATISILDISDKKHAQEEVLKHKSRLVELVAQRTQELSKANKLLAKAKESAELANKSKNIFISNMSHEIRTPMNAILGFSRLLSHTKLNNQQKTYLSRAKKATKSLLSLLEDTLDLSKIEAGKLTIENIPFQPKVIVTEITELLELNAKEKGLLIEYEIDEHLPKYLLGDPNRIKQVLINLINNAIKFTQDGSIYVSVFVNSKNIHNCCVEFVVSDTGIGIKKENLADIFEHFTQVDNSTTKKEDGTGLGLAISKELVKRMGGQIDVQSEYREGSTFSFELTLDISKAKSTSEISENNNNPHFKDIKTLLVEDNEDNLIIAIELLKFIGIEVDTARNGEIALEMIRKNNYDLVLMDIQMPIMDGLTATRILRKEGFIDLPIIAVSAYASAKEHHRSIGAGLNAHINKPFKLKEIQDIIFEYFPDKVIDATPVNQIELNWIPQLQQIDSLEFTDDLYSYWLNKESFLIALEKFLNNISKDREEIHNNYNENKLTKVLQLLHTLKGHLNLFGAKKLFNITQELELAIQSGDETMILRKFSEFDSVIDELK</sequence>
<dbReference type="eggNOG" id="COG0642">
    <property type="taxonomic scope" value="Bacteria"/>
</dbReference>
<dbReference type="SUPFAM" id="SSF47226">
    <property type="entry name" value="Histidine-containing phosphotransfer domain, HPT domain"/>
    <property type="match status" value="1"/>
</dbReference>
<dbReference type="NCBIfam" id="TIGR00229">
    <property type="entry name" value="sensory_box"/>
    <property type="match status" value="1"/>
</dbReference>
<feature type="coiled-coil region" evidence="14">
    <location>
        <begin position="422"/>
        <end position="467"/>
    </location>
</feature>
<evidence type="ECO:0000259" key="19">
    <source>
        <dbReference type="PROSITE" id="PS50112"/>
    </source>
</evidence>
<gene>
    <name evidence="21" type="ORF">SMGD1_0317</name>
</gene>
<dbReference type="SUPFAM" id="SSF55874">
    <property type="entry name" value="ATPase domain of HSP90 chaperone/DNA topoisomerase II/histidine kinase"/>
    <property type="match status" value="1"/>
</dbReference>
<evidence type="ECO:0000256" key="5">
    <source>
        <dbReference type="ARBA" id="ARBA00022553"/>
    </source>
</evidence>
<dbReference type="InterPro" id="IPR005467">
    <property type="entry name" value="His_kinase_dom"/>
</dbReference>
<evidence type="ECO:0000256" key="9">
    <source>
        <dbReference type="ARBA" id="ARBA00022989"/>
    </source>
</evidence>
<feature type="modified residue" description="Phosphohistidine" evidence="12">
    <location>
        <position position="910"/>
    </location>
</feature>
<keyword evidence="10" id="KW-0902">Two-component regulatory system</keyword>
<dbReference type="CDD" id="cd01007">
    <property type="entry name" value="PBP2_BvgS_HisK_like"/>
    <property type="match status" value="1"/>
</dbReference>
<dbReference type="HOGENOM" id="CLU_338819_0_0_7"/>
<keyword evidence="14" id="KW-0175">Coiled coil</keyword>
<dbReference type="OrthoDB" id="9813151at2"/>
<keyword evidence="11 15" id="KW-0472">Membrane</keyword>
<evidence type="ECO:0000256" key="8">
    <source>
        <dbReference type="ARBA" id="ARBA00022840"/>
    </source>
</evidence>
<protein>
    <recommendedName>
        <fullName evidence="3">histidine kinase</fullName>
        <ecNumber evidence="3">2.7.13.3</ecNumber>
    </recommendedName>
</protein>
<keyword evidence="22" id="KW-1185">Reference proteome</keyword>
<dbReference type="Gene3D" id="1.10.287.130">
    <property type="match status" value="1"/>
</dbReference>
<feature type="domain" description="PAS" evidence="19">
    <location>
        <begin position="304"/>
        <end position="375"/>
    </location>
</feature>
<feature type="transmembrane region" description="Helical" evidence="15">
    <location>
        <begin position="266"/>
        <end position="288"/>
    </location>
</feature>
<dbReference type="Pfam" id="PF02518">
    <property type="entry name" value="HATPase_c"/>
    <property type="match status" value="1"/>
</dbReference>
<dbReference type="PROSITE" id="PS50109">
    <property type="entry name" value="HIS_KIN"/>
    <property type="match status" value="1"/>
</dbReference>
<dbReference type="SMART" id="SM00388">
    <property type="entry name" value="HisKA"/>
    <property type="match status" value="1"/>
</dbReference>
<dbReference type="SMART" id="SM00448">
    <property type="entry name" value="REC"/>
    <property type="match status" value="1"/>
</dbReference>
<dbReference type="Pfam" id="PF01627">
    <property type="entry name" value="Hpt"/>
    <property type="match status" value="1"/>
</dbReference>
<dbReference type="EC" id="2.7.13.3" evidence="3"/>
<dbReference type="STRING" id="929558.SMGD1_0317"/>
<keyword evidence="16" id="KW-0732">Signal</keyword>
<dbReference type="FunFam" id="3.30.565.10:FF:000010">
    <property type="entry name" value="Sensor histidine kinase RcsC"/>
    <property type="match status" value="1"/>
</dbReference>
<feature type="domain" description="Response regulatory" evidence="18">
    <location>
        <begin position="717"/>
        <end position="832"/>
    </location>
</feature>
<evidence type="ECO:0000256" key="15">
    <source>
        <dbReference type="SAM" id="Phobius"/>
    </source>
</evidence>
<dbReference type="CDD" id="cd00130">
    <property type="entry name" value="PAS"/>
    <property type="match status" value="1"/>
</dbReference>
<accession>B6BNP1</accession>
<dbReference type="SMART" id="SM00091">
    <property type="entry name" value="PAS"/>
    <property type="match status" value="1"/>
</dbReference>
<dbReference type="Gene3D" id="3.30.450.20">
    <property type="entry name" value="PAS domain"/>
    <property type="match status" value="1"/>
</dbReference>
<comment type="catalytic activity">
    <reaction evidence="1">
        <text>ATP + protein L-histidine = ADP + protein N-phospho-L-histidine.</text>
        <dbReference type="EC" id="2.7.13.3"/>
    </reaction>
</comment>
<evidence type="ECO:0000256" key="1">
    <source>
        <dbReference type="ARBA" id="ARBA00000085"/>
    </source>
</evidence>
<dbReference type="Pfam" id="PF00072">
    <property type="entry name" value="Response_reg"/>
    <property type="match status" value="1"/>
</dbReference>
<feature type="domain" description="Histidine kinase" evidence="17">
    <location>
        <begin position="474"/>
        <end position="695"/>
    </location>
</feature>
<evidence type="ECO:0000256" key="7">
    <source>
        <dbReference type="ARBA" id="ARBA00022741"/>
    </source>
</evidence>
<proteinExistence type="predicted"/>
<dbReference type="InterPro" id="IPR036890">
    <property type="entry name" value="HATPase_C_sf"/>
</dbReference>
<evidence type="ECO:0000256" key="14">
    <source>
        <dbReference type="SAM" id="Coils"/>
    </source>
</evidence>
<dbReference type="SUPFAM" id="SSF52172">
    <property type="entry name" value="CheY-like"/>
    <property type="match status" value="1"/>
</dbReference>
<dbReference type="PROSITE" id="PS50894">
    <property type="entry name" value="HPT"/>
    <property type="match status" value="1"/>
</dbReference>
<keyword evidence="21" id="KW-0808">Transferase</keyword>
<evidence type="ECO:0000256" key="11">
    <source>
        <dbReference type="ARBA" id="ARBA00023136"/>
    </source>
</evidence>
<evidence type="ECO:0000313" key="21">
    <source>
        <dbReference type="EMBL" id="EHP28844.1"/>
    </source>
</evidence>
<dbReference type="InterPro" id="IPR011006">
    <property type="entry name" value="CheY-like_superfamily"/>
</dbReference>
<dbReference type="PROSITE" id="PS50112">
    <property type="entry name" value="PAS"/>
    <property type="match status" value="1"/>
</dbReference>
<feature type="domain" description="HPt" evidence="20">
    <location>
        <begin position="871"/>
        <end position="958"/>
    </location>
</feature>
<dbReference type="PANTHER" id="PTHR45339">
    <property type="entry name" value="HYBRID SIGNAL TRANSDUCTION HISTIDINE KINASE J"/>
    <property type="match status" value="1"/>
</dbReference>
<evidence type="ECO:0000256" key="16">
    <source>
        <dbReference type="SAM" id="SignalP"/>
    </source>
</evidence>
<feature type="chain" id="PRO_5002841123" description="histidine kinase" evidence="16">
    <location>
        <begin position="21"/>
        <end position="958"/>
    </location>
</feature>
<comment type="subcellular location">
    <subcellularLocation>
        <location evidence="2">Cell membrane</location>
        <topology evidence="2">Multi-pass membrane protein</topology>
    </subcellularLocation>
</comment>
<dbReference type="PROSITE" id="PS50110">
    <property type="entry name" value="RESPONSE_REGULATORY"/>
    <property type="match status" value="1"/>
</dbReference>
<dbReference type="Pfam" id="PF00497">
    <property type="entry name" value="SBP_bac_3"/>
    <property type="match status" value="1"/>
</dbReference>
<feature type="signal peptide" evidence="16">
    <location>
        <begin position="1"/>
        <end position="20"/>
    </location>
</feature>
<dbReference type="Gene3D" id="3.30.565.10">
    <property type="entry name" value="Histidine kinase-like ATPase, C-terminal domain"/>
    <property type="match status" value="1"/>
</dbReference>
<evidence type="ECO:0000256" key="3">
    <source>
        <dbReference type="ARBA" id="ARBA00012438"/>
    </source>
</evidence>
<dbReference type="Gene3D" id="1.20.120.160">
    <property type="entry name" value="HPT domain"/>
    <property type="match status" value="1"/>
</dbReference>
<dbReference type="SUPFAM" id="SSF55785">
    <property type="entry name" value="PYP-like sensor domain (PAS domain)"/>
    <property type="match status" value="1"/>
</dbReference>
<dbReference type="SMART" id="SM00062">
    <property type="entry name" value="PBPb"/>
    <property type="match status" value="1"/>
</dbReference>
<evidence type="ECO:0000256" key="13">
    <source>
        <dbReference type="PROSITE-ProRule" id="PRU00169"/>
    </source>
</evidence>
<dbReference type="InterPro" id="IPR008207">
    <property type="entry name" value="Sig_transdc_His_kin_Hpt_dom"/>
</dbReference>
<dbReference type="CDD" id="cd00082">
    <property type="entry name" value="HisKA"/>
    <property type="match status" value="1"/>
</dbReference>
<dbReference type="CDD" id="cd16922">
    <property type="entry name" value="HATPase_EvgS-ArcB-TorS-like"/>
    <property type="match status" value="1"/>
</dbReference>
<dbReference type="GO" id="GO:0000155">
    <property type="term" value="F:phosphorelay sensor kinase activity"/>
    <property type="evidence" value="ECO:0007669"/>
    <property type="project" value="InterPro"/>
</dbReference>
<dbReference type="PATRIC" id="fig|929558.5.peg.316"/>